<evidence type="ECO:0000313" key="9">
    <source>
        <dbReference type="Proteomes" id="UP000266272"/>
    </source>
</evidence>
<dbReference type="Pfam" id="PF01546">
    <property type="entry name" value="Peptidase_M20"/>
    <property type="match status" value="1"/>
</dbReference>
<keyword evidence="6" id="KW-0732">Signal</keyword>
<dbReference type="SUPFAM" id="SSF53187">
    <property type="entry name" value="Zn-dependent exopeptidases"/>
    <property type="match status" value="1"/>
</dbReference>
<dbReference type="Gene3D" id="3.40.630.10">
    <property type="entry name" value="Zn peptidases"/>
    <property type="match status" value="1"/>
</dbReference>
<dbReference type="InterPro" id="IPR002933">
    <property type="entry name" value="Peptidase_M20"/>
</dbReference>
<comment type="similarity">
    <text evidence="2">Belongs to the peptidase M20A family.</text>
</comment>
<evidence type="ECO:0000313" key="8">
    <source>
        <dbReference type="EMBL" id="RFU76531.1"/>
    </source>
</evidence>
<gene>
    <name evidence="8" type="ORF">TARUN_5695</name>
</gene>
<proteinExistence type="inferred from homology"/>
<evidence type="ECO:0000259" key="7">
    <source>
        <dbReference type="Pfam" id="PF07687"/>
    </source>
</evidence>
<dbReference type="AlphaFoldDB" id="A0A395NKV4"/>
<dbReference type="SUPFAM" id="SSF55031">
    <property type="entry name" value="Bacterial exopeptidase dimerisation domain"/>
    <property type="match status" value="1"/>
</dbReference>
<keyword evidence="3" id="KW-0479">Metal-binding</keyword>
<reference evidence="8 9" key="1">
    <citation type="journal article" date="2018" name="PLoS Pathog.">
        <title>Evolution of structural diversity of trichothecenes, a family of toxins produced by plant pathogenic and entomopathogenic fungi.</title>
        <authorList>
            <person name="Proctor R.H."/>
            <person name="McCormick S.P."/>
            <person name="Kim H.S."/>
            <person name="Cardoza R.E."/>
            <person name="Stanley A.M."/>
            <person name="Lindo L."/>
            <person name="Kelly A."/>
            <person name="Brown D.W."/>
            <person name="Lee T."/>
            <person name="Vaughan M.M."/>
            <person name="Alexander N.J."/>
            <person name="Busman M."/>
            <person name="Gutierrez S."/>
        </authorList>
    </citation>
    <scope>NUCLEOTIDE SEQUENCE [LARGE SCALE GENOMIC DNA]</scope>
    <source>
        <strain evidence="8 9">IBT 40837</strain>
    </source>
</reference>
<keyword evidence="4" id="KW-0378">Hydrolase</keyword>
<feature type="chain" id="PRO_5017403098" evidence="6">
    <location>
        <begin position="21"/>
        <end position="414"/>
    </location>
</feature>
<evidence type="ECO:0000256" key="5">
    <source>
        <dbReference type="ARBA" id="ARBA00022833"/>
    </source>
</evidence>
<dbReference type="OrthoDB" id="3064516at2759"/>
<feature type="signal peptide" evidence="6">
    <location>
        <begin position="1"/>
        <end position="20"/>
    </location>
</feature>
<evidence type="ECO:0000256" key="1">
    <source>
        <dbReference type="ARBA" id="ARBA00001947"/>
    </source>
</evidence>
<dbReference type="EMBL" id="PXOA01000339">
    <property type="protein sequence ID" value="RFU76531.1"/>
    <property type="molecule type" value="Genomic_DNA"/>
</dbReference>
<accession>A0A395NKV4</accession>
<evidence type="ECO:0000256" key="2">
    <source>
        <dbReference type="ARBA" id="ARBA00006247"/>
    </source>
</evidence>
<keyword evidence="5" id="KW-0862">Zinc</keyword>
<dbReference type="STRING" id="490622.A0A395NKV4"/>
<dbReference type="GO" id="GO:0016787">
    <property type="term" value="F:hydrolase activity"/>
    <property type="evidence" value="ECO:0007669"/>
    <property type="project" value="UniProtKB-KW"/>
</dbReference>
<keyword evidence="9" id="KW-1185">Reference proteome</keyword>
<comment type="caution">
    <text evidence="8">The sequence shown here is derived from an EMBL/GenBank/DDBJ whole genome shotgun (WGS) entry which is preliminary data.</text>
</comment>
<dbReference type="PANTHER" id="PTHR43808">
    <property type="entry name" value="ACETYLORNITHINE DEACETYLASE"/>
    <property type="match status" value="1"/>
</dbReference>
<dbReference type="PROSITE" id="PS00759">
    <property type="entry name" value="ARGE_DAPE_CPG2_2"/>
    <property type="match status" value="1"/>
</dbReference>
<dbReference type="CDD" id="cd05652">
    <property type="entry name" value="M20_ArgE_DapE-like_fungal"/>
    <property type="match status" value="1"/>
</dbReference>
<dbReference type="PANTHER" id="PTHR43808:SF30">
    <property type="entry name" value="ACETYLORNITHINE DEACETYLASE"/>
    <property type="match status" value="1"/>
</dbReference>
<name>A0A395NKV4_TRIAR</name>
<organism evidence="8 9">
    <name type="scientific">Trichoderma arundinaceum</name>
    <dbReference type="NCBI Taxonomy" id="490622"/>
    <lineage>
        <taxon>Eukaryota</taxon>
        <taxon>Fungi</taxon>
        <taxon>Dikarya</taxon>
        <taxon>Ascomycota</taxon>
        <taxon>Pezizomycotina</taxon>
        <taxon>Sordariomycetes</taxon>
        <taxon>Hypocreomycetidae</taxon>
        <taxon>Hypocreales</taxon>
        <taxon>Hypocreaceae</taxon>
        <taxon>Trichoderma</taxon>
    </lineage>
</organism>
<dbReference type="Proteomes" id="UP000266272">
    <property type="component" value="Unassembled WGS sequence"/>
</dbReference>
<feature type="domain" description="Peptidase M20 dimerisation" evidence="7">
    <location>
        <begin position="226"/>
        <end position="330"/>
    </location>
</feature>
<dbReference type="GO" id="GO:0046872">
    <property type="term" value="F:metal ion binding"/>
    <property type="evidence" value="ECO:0007669"/>
    <property type="project" value="UniProtKB-KW"/>
</dbReference>
<sequence>MHWASATSIVFPALLALCAGQQQQPLSEIEHSGSSQHASADAPSYRDELLQLLETLVSVPSANGEENEVGQFLVDYLEQAGYQVDIQFVPPPKDHPDVPDRFNILAWSGERKPSYKTLVTSHIDVVPPHIPWEIEGGEISKHTLIKGRGTTDAKGSVATQIVAVNHLLSTNKNVNPEDIILLFVVGEETTGDGMRFFSDSLGHMSPPLSFESAIFGEPTENKLACGHKGALFCSAVAKGKDAHSGYPEMGKSANELMIKAMNKIIETDLGYSPLFGNTTFNVGRFEGGVASNVVPAKAFVDLSARVAVGSEKEGHKDVQQKIWDILQETDAEAFTFDCTHGYGPYECNCDVEGFESIVVNYGTDIPNLDADYVRYLYGPGSILVAHGDHEHITVGDLEKAVEDYQKLILHALSS</sequence>
<dbReference type="InterPro" id="IPR011650">
    <property type="entry name" value="Peptidase_M20_dimer"/>
</dbReference>
<dbReference type="InterPro" id="IPR036264">
    <property type="entry name" value="Bact_exopeptidase_dim_dom"/>
</dbReference>
<protein>
    <submittedName>
        <fullName evidence="8">Acetylornithine deacetylase</fullName>
    </submittedName>
</protein>
<dbReference type="InterPro" id="IPR001261">
    <property type="entry name" value="ArgE/DapE_CS"/>
</dbReference>
<comment type="cofactor">
    <cofactor evidence="1">
        <name>Zn(2+)</name>
        <dbReference type="ChEBI" id="CHEBI:29105"/>
    </cofactor>
</comment>
<evidence type="ECO:0000256" key="3">
    <source>
        <dbReference type="ARBA" id="ARBA00022723"/>
    </source>
</evidence>
<dbReference type="InterPro" id="IPR050072">
    <property type="entry name" value="Peptidase_M20A"/>
</dbReference>
<evidence type="ECO:0000256" key="6">
    <source>
        <dbReference type="SAM" id="SignalP"/>
    </source>
</evidence>
<dbReference type="Gene3D" id="3.30.70.360">
    <property type="match status" value="1"/>
</dbReference>
<dbReference type="Pfam" id="PF07687">
    <property type="entry name" value="M20_dimer"/>
    <property type="match status" value="1"/>
</dbReference>
<evidence type="ECO:0000256" key="4">
    <source>
        <dbReference type="ARBA" id="ARBA00022801"/>
    </source>
</evidence>